<dbReference type="PATRIC" id="fig|1114972.6.peg.2021"/>
<dbReference type="OrthoDB" id="2326410at2"/>
<dbReference type="AlphaFoldDB" id="A0A0R1RHZ9"/>
<proteinExistence type="predicted"/>
<keyword evidence="1" id="KW-1133">Transmembrane helix</keyword>
<dbReference type="RefSeq" id="WP_017262632.1">
    <property type="nucleotide sequence ID" value="NZ_AZFF01000004.1"/>
</dbReference>
<feature type="transmembrane region" description="Helical" evidence="1">
    <location>
        <begin position="93"/>
        <end position="115"/>
    </location>
</feature>
<feature type="transmembrane region" description="Helical" evidence="1">
    <location>
        <begin position="12"/>
        <end position="32"/>
    </location>
</feature>
<keyword evidence="1" id="KW-0472">Membrane</keyword>
<evidence type="ECO:0000313" key="2">
    <source>
        <dbReference type="EMBL" id="KRL56342.1"/>
    </source>
</evidence>
<dbReference type="STRING" id="1114972.FD35_GL001978"/>
<accession>A0A0R1RHZ9</accession>
<comment type="caution">
    <text evidence="2">The sequence shown here is derived from an EMBL/GenBank/DDBJ whole genome shotgun (WGS) entry which is preliminary data.</text>
</comment>
<name>A0A0R1RHZ9_9LACO</name>
<reference evidence="2 3" key="1">
    <citation type="journal article" date="2015" name="Genome Announc.">
        <title>Expanding the biotechnology potential of lactobacilli through comparative genomics of 213 strains and associated genera.</title>
        <authorList>
            <person name="Sun Z."/>
            <person name="Harris H.M."/>
            <person name="McCann A."/>
            <person name="Guo C."/>
            <person name="Argimon S."/>
            <person name="Zhang W."/>
            <person name="Yang X."/>
            <person name="Jeffery I.B."/>
            <person name="Cooney J.C."/>
            <person name="Kagawa T.F."/>
            <person name="Liu W."/>
            <person name="Song Y."/>
            <person name="Salvetti E."/>
            <person name="Wrobel A."/>
            <person name="Rasinkangas P."/>
            <person name="Parkhill J."/>
            <person name="Rea M.C."/>
            <person name="O'Sullivan O."/>
            <person name="Ritari J."/>
            <person name="Douillard F.P."/>
            <person name="Paul Ross R."/>
            <person name="Yang R."/>
            <person name="Briner A.E."/>
            <person name="Felis G.E."/>
            <person name="de Vos W.M."/>
            <person name="Barrangou R."/>
            <person name="Klaenhammer T.R."/>
            <person name="Caufield P.W."/>
            <person name="Cui Y."/>
            <person name="Zhang H."/>
            <person name="O'Toole P.W."/>
        </authorList>
    </citation>
    <scope>NUCLEOTIDE SEQUENCE [LARGE SCALE GENOMIC DNA]</scope>
    <source>
        <strain evidence="2 3">DSM 15814</strain>
    </source>
</reference>
<organism evidence="2 3">
    <name type="scientific">Furfurilactobacillus rossiae DSM 15814</name>
    <dbReference type="NCBI Taxonomy" id="1114972"/>
    <lineage>
        <taxon>Bacteria</taxon>
        <taxon>Bacillati</taxon>
        <taxon>Bacillota</taxon>
        <taxon>Bacilli</taxon>
        <taxon>Lactobacillales</taxon>
        <taxon>Lactobacillaceae</taxon>
        <taxon>Furfurilactobacillus</taxon>
    </lineage>
</organism>
<feature type="transmembrane region" description="Helical" evidence="1">
    <location>
        <begin position="38"/>
        <end position="56"/>
    </location>
</feature>
<keyword evidence="1" id="KW-0812">Transmembrane</keyword>
<dbReference type="Proteomes" id="UP000051999">
    <property type="component" value="Unassembled WGS sequence"/>
</dbReference>
<evidence type="ECO:0000256" key="1">
    <source>
        <dbReference type="SAM" id="Phobius"/>
    </source>
</evidence>
<evidence type="ECO:0000313" key="3">
    <source>
        <dbReference type="Proteomes" id="UP000051999"/>
    </source>
</evidence>
<sequence length="129" mass="14869">MNQKAKRATVAVWLLMILCVILLTIWPAIHYITVASLWRWWLAVAVYSVAFGIGWHKRNQRAGRFILSITVALAVVFGLFVLLVALFAEEGLVRYFVGLIALLEIIAGIVWYSVVYERRNRLKNRHWDA</sequence>
<protein>
    <recommendedName>
        <fullName evidence="4">Integral membrane protein</fullName>
    </recommendedName>
</protein>
<keyword evidence="3" id="KW-1185">Reference proteome</keyword>
<feature type="transmembrane region" description="Helical" evidence="1">
    <location>
        <begin position="65"/>
        <end position="87"/>
    </location>
</feature>
<gene>
    <name evidence="2" type="ORF">FD35_GL001978</name>
</gene>
<dbReference type="EMBL" id="AZFF01000004">
    <property type="protein sequence ID" value="KRL56342.1"/>
    <property type="molecule type" value="Genomic_DNA"/>
</dbReference>
<evidence type="ECO:0008006" key="4">
    <source>
        <dbReference type="Google" id="ProtNLM"/>
    </source>
</evidence>